<evidence type="ECO:0000256" key="2">
    <source>
        <dbReference type="ARBA" id="ARBA00010742"/>
    </source>
</evidence>
<dbReference type="InterPro" id="IPR015168">
    <property type="entry name" value="SsuA/THI5"/>
</dbReference>
<accession>A0A839K0P7</accession>
<sequence>MMKKILCLSLITVMLVVCVGCSSSPKSESTQKTSQSLVKGTEDNPFILGVSPMSGWYAWYGIDGTGIFKDNGVNVTIKFFPVYSDSLTAFYSGQVDGICIAGSDAIAPLNEGVDFKIVLVNDNSYGADGLVVKEGINSIKDLQGKKVATEVGTLEHMFLLKILNDNGMTIDDIDFTNMTINDAGPAFIAGSVDAAVLWEPTLSTAIQVGGILLYSTKSEPGLIPDTLAVRSEVINNSSDTVQKIVDSWFDGVDKLNVRDKDFIQEICDRAELKYEDYLVMLDGVTIFDKAMNQKTFQKGNDFTYLNYTLEKSAEFLVDTKMIEKEPEDVSVLLDDTYIKGAD</sequence>
<comment type="caution">
    <text evidence="6">The sequence shown here is derived from an EMBL/GenBank/DDBJ whole genome shotgun (WGS) entry which is preliminary data.</text>
</comment>
<name>A0A839K0P7_9FIRM</name>
<organism evidence="6 7">
    <name type="scientific">Variimorphobacter saccharofermentans</name>
    <dbReference type="NCBI Taxonomy" id="2755051"/>
    <lineage>
        <taxon>Bacteria</taxon>
        <taxon>Bacillati</taxon>
        <taxon>Bacillota</taxon>
        <taxon>Clostridia</taxon>
        <taxon>Lachnospirales</taxon>
        <taxon>Lachnospiraceae</taxon>
        <taxon>Variimorphobacter</taxon>
    </lineage>
</organism>
<dbReference type="Pfam" id="PF09084">
    <property type="entry name" value="NMT1"/>
    <property type="match status" value="1"/>
</dbReference>
<comment type="subcellular location">
    <subcellularLocation>
        <location evidence="1">Periplasm</location>
    </subcellularLocation>
</comment>
<dbReference type="PANTHER" id="PTHR30024">
    <property type="entry name" value="ALIPHATIC SULFONATES-BINDING PROTEIN-RELATED"/>
    <property type="match status" value="1"/>
</dbReference>
<evidence type="ECO:0000256" key="1">
    <source>
        <dbReference type="ARBA" id="ARBA00004418"/>
    </source>
</evidence>
<evidence type="ECO:0000313" key="6">
    <source>
        <dbReference type="EMBL" id="MBB2183284.1"/>
    </source>
</evidence>
<evidence type="ECO:0000259" key="5">
    <source>
        <dbReference type="SMART" id="SM00062"/>
    </source>
</evidence>
<dbReference type="GO" id="GO:0042597">
    <property type="term" value="C:periplasmic space"/>
    <property type="evidence" value="ECO:0007669"/>
    <property type="project" value="UniProtKB-SubCell"/>
</dbReference>
<keyword evidence="3 4" id="KW-0732">Signal</keyword>
<dbReference type="CDD" id="cd13563">
    <property type="entry name" value="PBP2_SsuA_like_6"/>
    <property type="match status" value="1"/>
</dbReference>
<dbReference type="InterPro" id="IPR001638">
    <property type="entry name" value="Solute-binding_3/MltF_N"/>
</dbReference>
<feature type="signal peptide" evidence="4">
    <location>
        <begin position="1"/>
        <end position="19"/>
    </location>
</feature>
<evidence type="ECO:0000313" key="7">
    <source>
        <dbReference type="Proteomes" id="UP000574276"/>
    </source>
</evidence>
<evidence type="ECO:0000256" key="3">
    <source>
        <dbReference type="ARBA" id="ARBA00022729"/>
    </source>
</evidence>
<dbReference type="Gene3D" id="3.40.190.10">
    <property type="entry name" value="Periplasmic binding protein-like II"/>
    <property type="match status" value="2"/>
</dbReference>
<dbReference type="PANTHER" id="PTHR30024:SF47">
    <property type="entry name" value="TAURINE-BINDING PERIPLASMIC PROTEIN"/>
    <property type="match status" value="1"/>
</dbReference>
<dbReference type="AlphaFoldDB" id="A0A839K0P7"/>
<keyword evidence="7" id="KW-1185">Reference proteome</keyword>
<dbReference type="SMART" id="SM00062">
    <property type="entry name" value="PBPb"/>
    <property type="match status" value="1"/>
</dbReference>
<protein>
    <submittedName>
        <fullName evidence="6">ABC transporter substrate-binding protein</fullName>
    </submittedName>
</protein>
<evidence type="ECO:0000256" key="4">
    <source>
        <dbReference type="SAM" id="SignalP"/>
    </source>
</evidence>
<feature type="chain" id="PRO_5038950216" evidence="4">
    <location>
        <begin position="20"/>
        <end position="342"/>
    </location>
</feature>
<feature type="domain" description="Solute-binding protein family 3/N-terminal" evidence="5">
    <location>
        <begin position="45"/>
        <end position="252"/>
    </location>
</feature>
<proteinExistence type="inferred from homology"/>
<comment type="similarity">
    <text evidence="2">Belongs to the bacterial solute-binding protein SsuA/TauA family.</text>
</comment>
<dbReference type="EMBL" id="JACEGA010000001">
    <property type="protein sequence ID" value="MBB2183284.1"/>
    <property type="molecule type" value="Genomic_DNA"/>
</dbReference>
<gene>
    <name evidence="6" type="ORF">H0486_10370</name>
</gene>
<dbReference type="SUPFAM" id="SSF53850">
    <property type="entry name" value="Periplasmic binding protein-like II"/>
    <property type="match status" value="1"/>
</dbReference>
<reference evidence="6 7" key="1">
    <citation type="submission" date="2020-07" db="EMBL/GenBank/DDBJ databases">
        <title>Characterization and genome sequencing of isolate MD1, a novel member within the family Lachnospiraceae.</title>
        <authorList>
            <person name="Rettenmaier R."/>
            <person name="Di Bello L."/>
            <person name="Zinser C."/>
            <person name="Scheitz K."/>
            <person name="Liebl W."/>
            <person name="Zverlov V."/>
        </authorList>
    </citation>
    <scope>NUCLEOTIDE SEQUENCE [LARGE SCALE GENOMIC DNA]</scope>
    <source>
        <strain evidence="6 7">MD1</strain>
    </source>
</reference>
<dbReference type="Proteomes" id="UP000574276">
    <property type="component" value="Unassembled WGS sequence"/>
</dbReference>